<keyword evidence="2" id="KW-1185">Reference proteome</keyword>
<protein>
    <submittedName>
        <fullName evidence="1">Uncharacterized protein</fullName>
    </submittedName>
</protein>
<evidence type="ECO:0000313" key="2">
    <source>
        <dbReference type="Proteomes" id="UP000015104"/>
    </source>
</evidence>
<reference evidence="1" key="2">
    <citation type="submission" date="2015-06" db="UniProtKB">
        <authorList>
            <consortium name="EnsemblMetazoa"/>
        </authorList>
    </citation>
    <scope>IDENTIFICATION</scope>
</reference>
<name>T1K2B6_TETUR</name>
<dbReference type="EnsemblMetazoa" id="tetur04g04450.1">
    <property type="protein sequence ID" value="tetur04g04450.1"/>
    <property type="gene ID" value="tetur04g04450"/>
</dbReference>
<dbReference type="Proteomes" id="UP000015104">
    <property type="component" value="Unassembled WGS sequence"/>
</dbReference>
<dbReference type="HOGENOM" id="CLU_2925539_0_0_1"/>
<evidence type="ECO:0000313" key="1">
    <source>
        <dbReference type="EnsemblMetazoa" id="tetur04g04450.1"/>
    </source>
</evidence>
<dbReference type="AlphaFoldDB" id="T1K2B6"/>
<sequence>MNFFSCEVKGLAGGVLKQALRNQATRASPESIQHYMFPVCSLHPETRSLYRSDPYYIRTRG</sequence>
<accession>T1K2B6</accession>
<organism evidence="1 2">
    <name type="scientific">Tetranychus urticae</name>
    <name type="common">Two-spotted spider mite</name>
    <dbReference type="NCBI Taxonomy" id="32264"/>
    <lineage>
        <taxon>Eukaryota</taxon>
        <taxon>Metazoa</taxon>
        <taxon>Ecdysozoa</taxon>
        <taxon>Arthropoda</taxon>
        <taxon>Chelicerata</taxon>
        <taxon>Arachnida</taxon>
        <taxon>Acari</taxon>
        <taxon>Acariformes</taxon>
        <taxon>Trombidiformes</taxon>
        <taxon>Prostigmata</taxon>
        <taxon>Eleutherengona</taxon>
        <taxon>Raphignathae</taxon>
        <taxon>Tetranychoidea</taxon>
        <taxon>Tetranychidae</taxon>
        <taxon>Tetranychus</taxon>
    </lineage>
</organism>
<proteinExistence type="predicted"/>
<dbReference type="EMBL" id="CAEY01001361">
    <property type="status" value="NOT_ANNOTATED_CDS"/>
    <property type="molecule type" value="Genomic_DNA"/>
</dbReference>
<reference evidence="2" key="1">
    <citation type="submission" date="2011-08" db="EMBL/GenBank/DDBJ databases">
        <authorList>
            <person name="Rombauts S."/>
        </authorList>
    </citation>
    <scope>NUCLEOTIDE SEQUENCE</scope>
    <source>
        <strain evidence="2">London</strain>
    </source>
</reference>